<reference evidence="3 4" key="1">
    <citation type="journal article" date="2018" name="Sci. Rep.">
        <title>A novel species of the marine cyanobacterium Acaryochloris with a unique pigment content and lifestyle.</title>
        <authorList>
            <person name="Partensky F."/>
            <person name="Six C."/>
            <person name="Ratin M."/>
            <person name="Garczarek L."/>
            <person name="Vaulot D."/>
            <person name="Probert I."/>
            <person name="Calteau A."/>
            <person name="Gourvil P."/>
            <person name="Marie D."/>
            <person name="Grebert T."/>
            <person name="Bouchier C."/>
            <person name="Le Panse S."/>
            <person name="Gachenot M."/>
            <person name="Rodriguez F."/>
            <person name="Garrido J.L."/>
        </authorList>
    </citation>
    <scope>NUCLEOTIDE SEQUENCE [LARGE SCALE GENOMIC DNA]</scope>
    <source>
        <strain evidence="3 4">RCC1774</strain>
    </source>
</reference>
<dbReference type="GO" id="GO:0032259">
    <property type="term" value="P:methylation"/>
    <property type="evidence" value="ECO:0007669"/>
    <property type="project" value="UniProtKB-KW"/>
</dbReference>
<name>A0A2W1JP97_9CYAN</name>
<proteinExistence type="predicted"/>
<dbReference type="GO" id="GO:0035243">
    <property type="term" value="F:protein-arginine omega-N symmetric methyltransferase activity"/>
    <property type="evidence" value="ECO:0007669"/>
    <property type="project" value="TreeGrafter"/>
</dbReference>
<keyword evidence="4" id="KW-1185">Reference proteome</keyword>
<evidence type="ECO:0008006" key="5">
    <source>
        <dbReference type="Google" id="ProtNLM"/>
    </source>
</evidence>
<dbReference type="Proteomes" id="UP000248857">
    <property type="component" value="Unassembled WGS sequence"/>
</dbReference>
<dbReference type="OrthoDB" id="9794208at2"/>
<dbReference type="InterPro" id="IPR029063">
    <property type="entry name" value="SAM-dependent_MTases_sf"/>
</dbReference>
<evidence type="ECO:0000313" key="3">
    <source>
        <dbReference type="EMBL" id="PZD70717.1"/>
    </source>
</evidence>
<keyword evidence="1" id="KW-0489">Methyltransferase</keyword>
<dbReference type="RefSeq" id="WP_110988725.1">
    <property type="nucleotide sequence ID" value="NZ_CAWNWM010000029.1"/>
</dbReference>
<dbReference type="Gene3D" id="3.40.50.12710">
    <property type="match status" value="1"/>
</dbReference>
<keyword evidence="2" id="KW-0808">Transferase</keyword>
<dbReference type="SUPFAM" id="SSF53335">
    <property type="entry name" value="S-adenosyl-L-methionine-dependent methyltransferases"/>
    <property type="match status" value="1"/>
</dbReference>
<accession>A0A2W1JP97</accession>
<dbReference type="AlphaFoldDB" id="A0A2W1JP97"/>
<dbReference type="EMBL" id="PQWO01000029">
    <property type="protein sequence ID" value="PZD70717.1"/>
    <property type="molecule type" value="Genomic_DNA"/>
</dbReference>
<organism evidence="3 4">
    <name type="scientific">Acaryochloris thomasi RCC1774</name>
    <dbReference type="NCBI Taxonomy" id="1764569"/>
    <lineage>
        <taxon>Bacteria</taxon>
        <taxon>Bacillati</taxon>
        <taxon>Cyanobacteriota</taxon>
        <taxon>Cyanophyceae</taxon>
        <taxon>Acaryochloridales</taxon>
        <taxon>Acaryochloridaceae</taxon>
        <taxon>Acaryochloris</taxon>
        <taxon>Acaryochloris thomasi</taxon>
    </lineage>
</organism>
<dbReference type="PANTHER" id="PTHR12049:SF7">
    <property type="entry name" value="PROTEIN ARGININE METHYLTRANSFERASE NDUFAF7, MITOCHONDRIAL"/>
    <property type="match status" value="1"/>
</dbReference>
<dbReference type="PANTHER" id="PTHR12049">
    <property type="entry name" value="PROTEIN ARGININE METHYLTRANSFERASE NDUFAF7, MITOCHONDRIAL"/>
    <property type="match status" value="1"/>
</dbReference>
<dbReference type="InterPro" id="IPR003788">
    <property type="entry name" value="NDUFAF7"/>
</dbReference>
<evidence type="ECO:0000256" key="1">
    <source>
        <dbReference type="ARBA" id="ARBA00022603"/>
    </source>
</evidence>
<dbReference type="InterPro" id="IPR038375">
    <property type="entry name" value="NDUFAF7_sf"/>
</dbReference>
<evidence type="ECO:0000256" key="2">
    <source>
        <dbReference type="ARBA" id="ARBA00022679"/>
    </source>
</evidence>
<comment type="caution">
    <text evidence="3">The sequence shown here is derived from an EMBL/GenBank/DDBJ whole genome shotgun (WGS) entry which is preliminary data.</text>
</comment>
<evidence type="ECO:0000313" key="4">
    <source>
        <dbReference type="Proteomes" id="UP000248857"/>
    </source>
</evidence>
<dbReference type="Pfam" id="PF02636">
    <property type="entry name" value="Methyltransf_28"/>
    <property type="match status" value="1"/>
</dbReference>
<protein>
    <recommendedName>
        <fullName evidence="5">Class I SAM-dependent methyltransferase</fullName>
    </recommendedName>
</protein>
<sequence>MPNIEPDTHNATLCQLIAQRISEQPQQRITFADYMDWVLYEPEQGYYATNAVQIGIQGDFFTAPHLGPDFGELLAEQFFQMWQYLDGPSSFTLVEMGAGQGLIAIDVLRHLQRCAAVDTNYADFWTALEYIIVEKAAALIAEQKHHLQAFWEEIHKVKWLTLAEIPPSSITGCLFSNELVDALPIHQIVIKERELLEIYVQTGKTPDVAAEQPIFQEQHGQPSTPELAAYLDWMEIDLTQLPEGYRSEINLAALDWLSEAAKKLKQGYLLTIDYGYSAEKYYNPARQQGTLQCYRHHASHGDPYQYVGRQDITSHVNFTALERHGETLELENLGRTQQGLFLMALGLGNRLVTNNNTADLTQLSDVLRRRDAIHSLMNPLGLGGFQVLIQGRDINTHQQKQELKGLQARLI</sequence>
<gene>
    <name evidence="3" type="ORF">C1752_09714</name>
</gene>